<keyword evidence="2" id="KW-1133">Transmembrane helix</keyword>
<feature type="region of interest" description="Disordered" evidence="1">
    <location>
        <begin position="52"/>
        <end position="76"/>
    </location>
</feature>
<accession>A0A561SMG1</accession>
<organism evidence="3 4">
    <name type="scientific">Pseudonocardia hierapolitana</name>
    <dbReference type="NCBI Taxonomy" id="1128676"/>
    <lineage>
        <taxon>Bacteria</taxon>
        <taxon>Bacillati</taxon>
        <taxon>Actinomycetota</taxon>
        <taxon>Actinomycetes</taxon>
        <taxon>Pseudonocardiales</taxon>
        <taxon>Pseudonocardiaceae</taxon>
        <taxon>Pseudonocardia</taxon>
    </lineage>
</organism>
<evidence type="ECO:0000256" key="2">
    <source>
        <dbReference type="SAM" id="Phobius"/>
    </source>
</evidence>
<comment type="caution">
    <text evidence="3">The sequence shown here is derived from an EMBL/GenBank/DDBJ whole genome shotgun (WGS) entry which is preliminary data.</text>
</comment>
<keyword evidence="4" id="KW-1185">Reference proteome</keyword>
<sequence length="76" mass="7838">MPMESHDDLLDLEWERPKRTSRLTVALVAALIFVLGFAGGVLTERALTPDAPTMVTGGQGGAPPAGGVRRAGPSGP</sequence>
<name>A0A561SMG1_9PSEU</name>
<gene>
    <name evidence="3" type="ORF">FHX44_111941</name>
</gene>
<dbReference type="OrthoDB" id="9921148at2"/>
<feature type="compositionally biased region" description="Low complexity" evidence="1">
    <location>
        <begin position="65"/>
        <end position="76"/>
    </location>
</feature>
<protein>
    <submittedName>
        <fullName evidence="3">Uncharacterized protein</fullName>
    </submittedName>
</protein>
<feature type="transmembrane region" description="Helical" evidence="2">
    <location>
        <begin position="20"/>
        <end position="42"/>
    </location>
</feature>
<evidence type="ECO:0000256" key="1">
    <source>
        <dbReference type="SAM" id="MobiDB-lite"/>
    </source>
</evidence>
<proteinExistence type="predicted"/>
<keyword evidence="2" id="KW-0472">Membrane</keyword>
<reference evidence="3 4" key="1">
    <citation type="submission" date="2019-06" db="EMBL/GenBank/DDBJ databases">
        <title>Sequencing the genomes of 1000 actinobacteria strains.</title>
        <authorList>
            <person name="Klenk H.-P."/>
        </authorList>
    </citation>
    <scope>NUCLEOTIDE SEQUENCE [LARGE SCALE GENOMIC DNA]</scope>
    <source>
        <strain evidence="3 4">DSM 45671</strain>
    </source>
</reference>
<dbReference type="EMBL" id="VIWU01000001">
    <property type="protein sequence ID" value="TWF76054.1"/>
    <property type="molecule type" value="Genomic_DNA"/>
</dbReference>
<keyword evidence="2" id="KW-0812">Transmembrane</keyword>
<evidence type="ECO:0000313" key="4">
    <source>
        <dbReference type="Proteomes" id="UP000321261"/>
    </source>
</evidence>
<dbReference type="AlphaFoldDB" id="A0A561SMG1"/>
<evidence type="ECO:0000313" key="3">
    <source>
        <dbReference type="EMBL" id="TWF76054.1"/>
    </source>
</evidence>
<dbReference type="Proteomes" id="UP000321261">
    <property type="component" value="Unassembled WGS sequence"/>
</dbReference>